<protein>
    <submittedName>
        <fullName evidence="2">Uncharacterized protein</fullName>
    </submittedName>
</protein>
<evidence type="ECO:0000313" key="2">
    <source>
        <dbReference type="EMBL" id="MEQ2317140.1"/>
    </source>
</evidence>
<feature type="region of interest" description="Disordered" evidence="1">
    <location>
        <begin position="1"/>
        <end position="77"/>
    </location>
</feature>
<dbReference type="Proteomes" id="UP001469553">
    <property type="component" value="Unassembled WGS sequence"/>
</dbReference>
<reference evidence="2 3" key="1">
    <citation type="submission" date="2021-06" db="EMBL/GenBank/DDBJ databases">
        <authorList>
            <person name="Palmer J.M."/>
        </authorList>
    </citation>
    <scope>NUCLEOTIDE SEQUENCE [LARGE SCALE GENOMIC DNA]</scope>
    <source>
        <strain evidence="2 3">AS_MEX2019</strain>
        <tissue evidence="2">Muscle</tissue>
    </source>
</reference>
<gene>
    <name evidence="2" type="ORF">AMECASPLE_039735</name>
</gene>
<sequence length="77" mass="8704">MVHALSEILTKLSPASSNPPVCLENPQPPTTPSSGIREPDFRPSELFDVTSRESSINHSSRRQRLRRYSLSNREGER</sequence>
<evidence type="ECO:0000256" key="1">
    <source>
        <dbReference type="SAM" id="MobiDB-lite"/>
    </source>
</evidence>
<dbReference type="EMBL" id="JAHRIP010093565">
    <property type="protein sequence ID" value="MEQ2317140.1"/>
    <property type="molecule type" value="Genomic_DNA"/>
</dbReference>
<name>A0ABV1AFK8_9TELE</name>
<feature type="compositionally biased region" description="Low complexity" evidence="1">
    <location>
        <begin position="68"/>
        <end position="77"/>
    </location>
</feature>
<comment type="caution">
    <text evidence="2">The sequence shown here is derived from an EMBL/GenBank/DDBJ whole genome shotgun (WGS) entry which is preliminary data.</text>
</comment>
<organism evidence="2 3">
    <name type="scientific">Ameca splendens</name>
    <dbReference type="NCBI Taxonomy" id="208324"/>
    <lineage>
        <taxon>Eukaryota</taxon>
        <taxon>Metazoa</taxon>
        <taxon>Chordata</taxon>
        <taxon>Craniata</taxon>
        <taxon>Vertebrata</taxon>
        <taxon>Euteleostomi</taxon>
        <taxon>Actinopterygii</taxon>
        <taxon>Neopterygii</taxon>
        <taxon>Teleostei</taxon>
        <taxon>Neoteleostei</taxon>
        <taxon>Acanthomorphata</taxon>
        <taxon>Ovalentaria</taxon>
        <taxon>Atherinomorphae</taxon>
        <taxon>Cyprinodontiformes</taxon>
        <taxon>Goodeidae</taxon>
        <taxon>Ameca</taxon>
    </lineage>
</organism>
<evidence type="ECO:0000313" key="3">
    <source>
        <dbReference type="Proteomes" id="UP001469553"/>
    </source>
</evidence>
<proteinExistence type="predicted"/>
<accession>A0ABV1AFK8</accession>
<keyword evidence="3" id="KW-1185">Reference proteome</keyword>